<evidence type="ECO:0000313" key="1">
    <source>
        <dbReference type="EMBL" id="RZF44166.1"/>
    </source>
</evidence>
<name>A0A482XED2_LAOST</name>
<dbReference type="AlphaFoldDB" id="A0A482XED2"/>
<dbReference type="InParanoid" id="A0A482XED2"/>
<comment type="caution">
    <text evidence="1">The sequence shown here is derived from an EMBL/GenBank/DDBJ whole genome shotgun (WGS) entry which is preliminary data.</text>
</comment>
<dbReference type="EMBL" id="QKKF02011224">
    <property type="protein sequence ID" value="RZF44166.1"/>
    <property type="molecule type" value="Genomic_DNA"/>
</dbReference>
<evidence type="ECO:0000313" key="2">
    <source>
        <dbReference type="Proteomes" id="UP000291343"/>
    </source>
</evidence>
<sequence>MSVTGLMWGSRRRLLSQYYFVPLHSTKSARDTLIWYGDPLLVATTFLLSATDKTDRLHLLLMPSCFSLFLEIDELPPFLHLPSSSRPSPPADCCLTQRNATRLTLQLVPAAGLRNHPSSFLVAWLSHRSF</sequence>
<proteinExistence type="predicted"/>
<protein>
    <submittedName>
        <fullName evidence="1">Uncharacterized protein</fullName>
    </submittedName>
</protein>
<accession>A0A482XED2</accession>
<gene>
    <name evidence="1" type="ORF">LSTR_LSTR003806</name>
</gene>
<dbReference type="Proteomes" id="UP000291343">
    <property type="component" value="Unassembled WGS sequence"/>
</dbReference>
<organism evidence="1 2">
    <name type="scientific">Laodelphax striatellus</name>
    <name type="common">Small brown planthopper</name>
    <name type="synonym">Delphax striatella</name>
    <dbReference type="NCBI Taxonomy" id="195883"/>
    <lineage>
        <taxon>Eukaryota</taxon>
        <taxon>Metazoa</taxon>
        <taxon>Ecdysozoa</taxon>
        <taxon>Arthropoda</taxon>
        <taxon>Hexapoda</taxon>
        <taxon>Insecta</taxon>
        <taxon>Pterygota</taxon>
        <taxon>Neoptera</taxon>
        <taxon>Paraneoptera</taxon>
        <taxon>Hemiptera</taxon>
        <taxon>Auchenorrhyncha</taxon>
        <taxon>Fulgoroidea</taxon>
        <taxon>Delphacidae</taxon>
        <taxon>Criomorphinae</taxon>
        <taxon>Laodelphax</taxon>
    </lineage>
</organism>
<reference evidence="1 2" key="1">
    <citation type="journal article" date="2017" name="Gigascience">
        <title>Genome sequence of the small brown planthopper, Laodelphax striatellus.</title>
        <authorList>
            <person name="Zhu J."/>
            <person name="Jiang F."/>
            <person name="Wang X."/>
            <person name="Yang P."/>
            <person name="Bao Y."/>
            <person name="Zhao W."/>
            <person name="Wang W."/>
            <person name="Lu H."/>
            <person name="Wang Q."/>
            <person name="Cui N."/>
            <person name="Li J."/>
            <person name="Chen X."/>
            <person name="Luo L."/>
            <person name="Yu J."/>
            <person name="Kang L."/>
            <person name="Cui F."/>
        </authorList>
    </citation>
    <scope>NUCLEOTIDE SEQUENCE [LARGE SCALE GENOMIC DNA]</scope>
    <source>
        <strain evidence="1">Lst14</strain>
    </source>
</reference>
<keyword evidence="2" id="KW-1185">Reference proteome</keyword>